<proteinExistence type="predicted"/>
<organism evidence="4 5">
    <name type="scientific">Janthinobacterium lividum</name>
    <dbReference type="NCBI Taxonomy" id="29581"/>
    <lineage>
        <taxon>Bacteria</taxon>
        <taxon>Pseudomonadati</taxon>
        <taxon>Pseudomonadota</taxon>
        <taxon>Betaproteobacteria</taxon>
        <taxon>Burkholderiales</taxon>
        <taxon>Oxalobacteraceae</taxon>
        <taxon>Janthinobacterium</taxon>
    </lineage>
</organism>
<dbReference type="NCBIfam" id="TIGR02098">
    <property type="entry name" value="MJ0042_CXXC"/>
    <property type="match status" value="1"/>
</dbReference>
<dbReference type="Pfam" id="PF13719">
    <property type="entry name" value="Zn_ribbon_5"/>
    <property type="match status" value="1"/>
</dbReference>
<sequence>MALATKCPHCNTIFRVAADQLKLRGGIVRCGTCREVFDGNAALVDPAAASPFLTSDPGAAAPQSTTYPADNSLPSATDDEPIYSLDFDTSFDPFGILPATAQLKDDADDGEHIELDLDVSLPAEALADAPVAAPVMAPAEAPEVPLPQPMAPFKRRQVDDAPAFATYLRDSRREPSLETVAAPVVPAEKVSLDKPTPARREPTLADHSFDALPAAPVAPEPAEEQNDSVLPPADDEPAFVIQGRRREQSGKALRAAMAIGSVLLLLLLLLQVMTTFRNPLAAQFPQWKPTLVALCKLSGCQVDLPAQIEALSIEQGELQTLKEQTFSYVSLLRNQSRSVQAWPSIELILNDANDKPVLRRVIAPRDYLPATIDASKGFAARSEQTIKLYFALDQLTASGYHIAIFYP</sequence>
<keyword evidence="2" id="KW-0812">Transmembrane</keyword>
<dbReference type="Proteomes" id="UP000179840">
    <property type="component" value="Unassembled WGS sequence"/>
</dbReference>
<feature type="transmembrane region" description="Helical" evidence="2">
    <location>
        <begin position="252"/>
        <end position="273"/>
    </location>
</feature>
<feature type="domain" description="Zinc finger/thioredoxin putative" evidence="3">
    <location>
        <begin position="3"/>
        <end position="38"/>
    </location>
</feature>
<reference evidence="4 5" key="1">
    <citation type="submission" date="2015-06" db="EMBL/GenBank/DDBJ databases">
        <title>Draft genome sequencing of a biphenyl-degrading bacterium, Janthinobacterium lividum MEG1.</title>
        <authorList>
            <person name="Shimodaira J."/>
            <person name="Hatta T."/>
        </authorList>
    </citation>
    <scope>NUCLEOTIDE SEQUENCE [LARGE SCALE GENOMIC DNA]</scope>
    <source>
        <strain evidence="4 5">MEG1</strain>
    </source>
</reference>
<dbReference type="AlphaFoldDB" id="A0A1S1UD16"/>
<feature type="compositionally biased region" description="Polar residues" evidence="1">
    <location>
        <begin position="62"/>
        <end position="75"/>
    </location>
</feature>
<evidence type="ECO:0000256" key="2">
    <source>
        <dbReference type="SAM" id="Phobius"/>
    </source>
</evidence>
<evidence type="ECO:0000256" key="1">
    <source>
        <dbReference type="SAM" id="MobiDB-lite"/>
    </source>
</evidence>
<dbReference type="Pfam" id="PF11906">
    <property type="entry name" value="DUF3426"/>
    <property type="match status" value="1"/>
</dbReference>
<keyword evidence="2" id="KW-1133">Transmembrane helix</keyword>
<evidence type="ECO:0000259" key="3">
    <source>
        <dbReference type="Pfam" id="PF13719"/>
    </source>
</evidence>
<comment type="caution">
    <text evidence="4">The sequence shown here is derived from an EMBL/GenBank/DDBJ whole genome shotgun (WGS) entry which is preliminary data.</text>
</comment>
<gene>
    <name evidence="4" type="ORF">AKG95_03565</name>
</gene>
<dbReference type="InterPro" id="IPR021834">
    <property type="entry name" value="DUF3426"/>
</dbReference>
<dbReference type="InterPro" id="IPR011723">
    <property type="entry name" value="Znf/thioredoxin_put"/>
</dbReference>
<name>A0A1S1UD16_9BURK</name>
<evidence type="ECO:0000313" key="5">
    <source>
        <dbReference type="Proteomes" id="UP000179840"/>
    </source>
</evidence>
<feature type="region of interest" description="Disordered" evidence="1">
    <location>
        <begin position="54"/>
        <end position="75"/>
    </location>
</feature>
<keyword evidence="2" id="KW-0472">Membrane</keyword>
<protein>
    <recommendedName>
        <fullName evidence="3">Zinc finger/thioredoxin putative domain-containing protein</fullName>
    </recommendedName>
</protein>
<accession>A0A1S1UD16</accession>
<evidence type="ECO:0000313" key="4">
    <source>
        <dbReference type="EMBL" id="OHV98332.1"/>
    </source>
</evidence>
<dbReference type="RefSeq" id="WP_071075518.1">
    <property type="nucleotide sequence ID" value="NZ_LFKP01000003.1"/>
</dbReference>
<dbReference type="EMBL" id="LFKP01000003">
    <property type="protein sequence ID" value="OHV98332.1"/>
    <property type="molecule type" value="Genomic_DNA"/>
</dbReference>